<feature type="coiled-coil region" evidence="1">
    <location>
        <begin position="55"/>
        <end position="138"/>
    </location>
</feature>
<accession>A0A2K0U0L4</accession>
<protein>
    <submittedName>
        <fullName evidence="2">Uncharacterized protein</fullName>
    </submittedName>
</protein>
<name>A0A2K0U0L4_TRIHA</name>
<sequence>MTTIASTATEAPAWKLRLRSAQAQAQAKAQESQGNINITTYLANPKPFGIDHQSIQSAEDGVEKLKQHAGNLNEHLLLFRANFTSDNKFEPVTRALIQDHQNLCDDLKAITDRLQDDKVEKRTAMERMREARQRAKKQSIDSIDRSYDKAVEITEHQPEDQQETTADAWVLIYDQFLKFTNKIFNVFLDMHNIIAQWPIDVWEKAKEAWNTVKGVFVEICQWFNDLFG</sequence>
<dbReference type="EMBL" id="MTYI01000126">
    <property type="protein sequence ID" value="PNP51310.1"/>
    <property type="molecule type" value="Genomic_DNA"/>
</dbReference>
<evidence type="ECO:0000313" key="2">
    <source>
        <dbReference type="EMBL" id="PNP51310.1"/>
    </source>
</evidence>
<proteinExistence type="predicted"/>
<comment type="caution">
    <text evidence="2">The sequence shown here is derived from an EMBL/GenBank/DDBJ whole genome shotgun (WGS) entry which is preliminary data.</text>
</comment>
<evidence type="ECO:0000256" key="1">
    <source>
        <dbReference type="SAM" id="Coils"/>
    </source>
</evidence>
<keyword evidence="1" id="KW-0175">Coiled coil</keyword>
<dbReference type="Proteomes" id="UP000236290">
    <property type="component" value="Unassembled WGS sequence"/>
</dbReference>
<dbReference type="OrthoDB" id="5091610at2759"/>
<evidence type="ECO:0000313" key="3">
    <source>
        <dbReference type="Proteomes" id="UP000236290"/>
    </source>
</evidence>
<dbReference type="AlphaFoldDB" id="A0A2K0U0L4"/>
<organism evidence="2 3">
    <name type="scientific">Trichoderma harzianum</name>
    <name type="common">Hypocrea lixii</name>
    <dbReference type="NCBI Taxonomy" id="5544"/>
    <lineage>
        <taxon>Eukaryota</taxon>
        <taxon>Fungi</taxon>
        <taxon>Dikarya</taxon>
        <taxon>Ascomycota</taxon>
        <taxon>Pezizomycotina</taxon>
        <taxon>Sordariomycetes</taxon>
        <taxon>Hypocreomycetidae</taxon>
        <taxon>Hypocreales</taxon>
        <taxon>Hypocreaceae</taxon>
        <taxon>Trichoderma</taxon>
    </lineage>
</organism>
<reference evidence="2 3" key="1">
    <citation type="submission" date="2017-02" db="EMBL/GenBank/DDBJ databases">
        <title>Genomes of Trichoderma spp. with biocontrol activity.</title>
        <authorList>
            <person name="Gardiner D."/>
            <person name="Kazan K."/>
            <person name="Vos C."/>
            <person name="Harvey P."/>
        </authorList>
    </citation>
    <scope>NUCLEOTIDE SEQUENCE [LARGE SCALE GENOMIC DNA]</scope>
    <source>
        <strain evidence="2 3">Tr1</strain>
    </source>
</reference>
<gene>
    <name evidence="2" type="ORF">THARTR1_08067</name>
</gene>